<sequence length="105" mass="11320">MKLSMITLQALAMAMTCTSAAMIGDPPGLSRRETNEAFCHDIVCSDKRHCLTGGCNDCKIARGSKEGRCVGDGMGAFTCNPHKCNSRYDCPAPCHECNPKTLMCE</sequence>
<feature type="chain" id="PRO_5013051618" description="TNFR-Cys domain-containing protein" evidence="1">
    <location>
        <begin position="21"/>
        <end position="105"/>
    </location>
</feature>
<evidence type="ECO:0000313" key="2">
    <source>
        <dbReference type="EMBL" id="SMY24094.1"/>
    </source>
</evidence>
<dbReference type="Proteomes" id="UP000215453">
    <property type="component" value="Chromosome 5"/>
</dbReference>
<evidence type="ECO:0000256" key="1">
    <source>
        <dbReference type="SAM" id="SignalP"/>
    </source>
</evidence>
<dbReference type="AlphaFoldDB" id="A0A1Y6LI44"/>
<proteinExistence type="predicted"/>
<feature type="signal peptide" evidence="1">
    <location>
        <begin position="1"/>
        <end position="20"/>
    </location>
</feature>
<organism evidence="2 3">
    <name type="scientific">Zymoseptoria tritici ST99CH_1A5</name>
    <dbReference type="NCBI Taxonomy" id="1276529"/>
    <lineage>
        <taxon>Eukaryota</taxon>
        <taxon>Fungi</taxon>
        <taxon>Dikarya</taxon>
        <taxon>Ascomycota</taxon>
        <taxon>Pezizomycotina</taxon>
        <taxon>Dothideomycetes</taxon>
        <taxon>Dothideomycetidae</taxon>
        <taxon>Mycosphaerellales</taxon>
        <taxon>Mycosphaerellaceae</taxon>
        <taxon>Zymoseptoria</taxon>
    </lineage>
</organism>
<name>A0A1Y6LI44_ZYMTR</name>
<reference evidence="2 3" key="1">
    <citation type="submission" date="2016-10" db="EMBL/GenBank/DDBJ databases">
        <authorList>
            <person name="Varghese N."/>
        </authorList>
    </citation>
    <scope>NUCLEOTIDE SEQUENCE [LARGE SCALE GENOMIC DNA]</scope>
</reference>
<evidence type="ECO:0000313" key="3">
    <source>
        <dbReference type="Proteomes" id="UP000215453"/>
    </source>
</evidence>
<gene>
    <name evidence="2" type="ORF">ZT1A5_G5535</name>
</gene>
<dbReference type="EMBL" id="LT882680">
    <property type="protein sequence ID" value="SMY24094.1"/>
    <property type="molecule type" value="Genomic_DNA"/>
</dbReference>
<evidence type="ECO:0008006" key="4">
    <source>
        <dbReference type="Google" id="ProtNLM"/>
    </source>
</evidence>
<protein>
    <recommendedName>
        <fullName evidence="4">TNFR-Cys domain-containing protein</fullName>
    </recommendedName>
</protein>
<keyword evidence="1" id="KW-0732">Signal</keyword>
<accession>A0A1Y6LI44</accession>